<dbReference type="SMR" id="A0A5K1K595"/>
<organism evidence="11">
    <name type="scientific">Ganoderma boninense</name>
    <dbReference type="NCBI Taxonomy" id="34458"/>
    <lineage>
        <taxon>Eukaryota</taxon>
        <taxon>Fungi</taxon>
        <taxon>Dikarya</taxon>
        <taxon>Basidiomycota</taxon>
        <taxon>Agaricomycotina</taxon>
        <taxon>Agaricomycetes</taxon>
        <taxon>Polyporales</taxon>
        <taxon>Polyporaceae</taxon>
        <taxon>Ganoderma</taxon>
    </lineage>
</organism>
<dbReference type="FunFam" id="3.30.160.190:FF:000001">
    <property type="entry name" value="NADH-ubiquinone oxidoreductase 21 kDa subunit mitochondrial"/>
    <property type="match status" value="1"/>
</dbReference>
<keyword evidence="6 9" id="KW-0249">Electron transport</keyword>
<comment type="similarity">
    <text evidence="1 9">Belongs to the complex I NDUFS4 subunit family.</text>
</comment>
<keyword evidence="7 9" id="KW-0496">Mitochondrion</keyword>
<feature type="region of interest" description="Disordered" evidence="10">
    <location>
        <begin position="1"/>
        <end position="46"/>
    </location>
</feature>
<evidence type="ECO:0000313" key="11">
    <source>
        <dbReference type="EMBL" id="VWP00963.1"/>
    </source>
</evidence>
<dbReference type="AlphaFoldDB" id="A0A5K1K595"/>
<feature type="compositionally biased region" description="Low complexity" evidence="10">
    <location>
        <begin position="1"/>
        <end position="16"/>
    </location>
</feature>
<proteinExistence type="inferred from homology"/>
<dbReference type="GO" id="GO:0005743">
    <property type="term" value="C:mitochondrial inner membrane"/>
    <property type="evidence" value="ECO:0007669"/>
    <property type="project" value="UniProtKB-SubCell"/>
</dbReference>
<evidence type="ECO:0000256" key="10">
    <source>
        <dbReference type="SAM" id="MobiDB-lite"/>
    </source>
</evidence>
<evidence type="ECO:0000256" key="9">
    <source>
        <dbReference type="RuleBase" id="RU367010"/>
    </source>
</evidence>
<evidence type="ECO:0000256" key="5">
    <source>
        <dbReference type="ARBA" id="ARBA00022946"/>
    </source>
</evidence>
<gene>
    <name evidence="11" type="primary">I1S104</name>
</gene>
<dbReference type="PANTHER" id="PTHR12219">
    <property type="entry name" value="NADH-UBIQUINONE OXIDOREDUCTASE"/>
    <property type="match status" value="1"/>
</dbReference>
<dbReference type="GO" id="GO:0022900">
    <property type="term" value="P:electron transport chain"/>
    <property type="evidence" value="ECO:0007669"/>
    <property type="project" value="InterPro"/>
</dbReference>
<dbReference type="PANTHER" id="PTHR12219:SF8">
    <property type="entry name" value="NADH DEHYDROGENASE [UBIQUINONE] IRON-SULFUR PROTEIN 4, MITOCHONDRIAL"/>
    <property type="match status" value="1"/>
</dbReference>
<evidence type="ECO:0000256" key="4">
    <source>
        <dbReference type="ARBA" id="ARBA00022792"/>
    </source>
</evidence>
<sequence>MPPRSPSTRRLLPSDRTGSAPAPCCRRDSDSGSVRPSTLAAASSSPTLTMSLLRACQQAVSKQALGRSVLVAARPYSTPTPDPTIPQAAPKQDTEIAEAPARDVITADVVSGAPIRIFQPTRSTTQSGSGKSNQWRIDWDILQGGGRWENPLMGWASSADYMQGTRLSFRTKEDAIHFAEKQGWDYYVAPTEVTRIPPKNYSENFVYKPNKLRICRTK</sequence>
<keyword evidence="11" id="KW-0456">Lyase</keyword>
<evidence type="ECO:0000256" key="2">
    <source>
        <dbReference type="ARBA" id="ARBA00022448"/>
    </source>
</evidence>
<evidence type="ECO:0000256" key="8">
    <source>
        <dbReference type="ARBA" id="ARBA00023136"/>
    </source>
</evidence>
<feature type="compositionally biased region" description="Low complexity" evidence="10">
    <location>
        <begin position="36"/>
        <end position="46"/>
    </location>
</feature>
<dbReference type="InterPro" id="IPR006885">
    <property type="entry name" value="NADH_UbQ_FeS_4_mit-like"/>
</dbReference>
<keyword evidence="4 9" id="KW-0999">Mitochondrion inner membrane</keyword>
<comment type="subcellular location">
    <subcellularLocation>
        <location evidence="9">Mitochondrion inner membrane</location>
        <topology evidence="9">Peripheral membrane protein</topology>
        <orientation evidence="9">Matrix side</orientation>
    </subcellularLocation>
</comment>
<evidence type="ECO:0000256" key="3">
    <source>
        <dbReference type="ARBA" id="ARBA00022660"/>
    </source>
</evidence>
<keyword evidence="8 9" id="KW-0472">Membrane</keyword>
<dbReference type="GO" id="GO:0016829">
    <property type="term" value="F:lyase activity"/>
    <property type="evidence" value="ECO:0007669"/>
    <property type="project" value="UniProtKB-KW"/>
</dbReference>
<protein>
    <recommendedName>
        <fullName evidence="9">NADH dehydrogenase [ubiquinone] iron-sulfur protein 4, mitochondrial</fullName>
    </recommendedName>
</protein>
<dbReference type="InterPro" id="IPR038532">
    <property type="entry name" value="NDUFS4-like_sf"/>
</dbReference>
<keyword evidence="3 9" id="KW-0679">Respiratory chain</keyword>
<keyword evidence="2 9" id="KW-0813">Transport</keyword>
<keyword evidence="5 9" id="KW-0809">Transit peptide</keyword>
<dbReference type="Gene3D" id="3.30.160.190">
    <property type="entry name" value="atu1810 like domain"/>
    <property type="match status" value="1"/>
</dbReference>
<reference evidence="11" key="1">
    <citation type="submission" date="2019-10" db="EMBL/GenBank/DDBJ databases">
        <authorList>
            <person name="Nor Muhammad N."/>
        </authorList>
    </citation>
    <scope>NUCLEOTIDE SEQUENCE</scope>
</reference>
<accession>A0A5K1K595</accession>
<evidence type="ECO:0000256" key="7">
    <source>
        <dbReference type="ARBA" id="ARBA00023128"/>
    </source>
</evidence>
<evidence type="ECO:0000256" key="1">
    <source>
        <dbReference type="ARBA" id="ARBA00005882"/>
    </source>
</evidence>
<comment type="function">
    <text evidence="9">Accessory subunit of the mitochondrial membrane respiratory chain NADH dehydrogenase (Complex I), that is believed not to be involved in catalysis. Complex I functions in the transfer of electrons from NADH to the respiratory chain. The immediate electron acceptor for the enzyme is believed to be ubiquinone.</text>
</comment>
<name>A0A5K1K595_9APHY</name>
<dbReference type="EMBL" id="LR728986">
    <property type="protein sequence ID" value="VWP00963.1"/>
    <property type="molecule type" value="Genomic_DNA"/>
</dbReference>
<evidence type="ECO:0000256" key="6">
    <source>
        <dbReference type="ARBA" id="ARBA00022982"/>
    </source>
</evidence>
<dbReference type="Pfam" id="PF04800">
    <property type="entry name" value="NDUS4"/>
    <property type="match status" value="1"/>
</dbReference>